<accession>A0A316FYM8</accession>
<evidence type="ECO:0000256" key="3">
    <source>
        <dbReference type="ARBA" id="ARBA00022723"/>
    </source>
</evidence>
<dbReference type="GO" id="GO:0003700">
    <property type="term" value="F:DNA-binding transcription factor activity"/>
    <property type="evidence" value="ECO:0007669"/>
    <property type="project" value="InterPro"/>
</dbReference>
<dbReference type="GO" id="GO:0051537">
    <property type="term" value="F:2 iron, 2 sulfur cluster binding"/>
    <property type="evidence" value="ECO:0007669"/>
    <property type="project" value="UniProtKB-KW"/>
</dbReference>
<dbReference type="PANTHER" id="PTHR30204:SF0">
    <property type="entry name" value="REDOX-SENSITIVE TRANSCRIPTIONAL ACTIVATOR SOXR"/>
    <property type="match status" value="1"/>
</dbReference>
<keyword evidence="4" id="KW-0408">Iron</keyword>
<dbReference type="PROSITE" id="PS00552">
    <property type="entry name" value="HTH_MERR_1"/>
    <property type="match status" value="1"/>
</dbReference>
<evidence type="ECO:0000256" key="5">
    <source>
        <dbReference type="ARBA" id="ARBA00023014"/>
    </source>
</evidence>
<dbReference type="GO" id="GO:0003677">
    <property type="term" value="F:DNA binding"/>
    <property type="evidence" value="ECO:0007669"/>
    <property type="project" value="UniProtKB-KW"/>
</dbReference>
<dbReference type="Pfam" id="PF00376">
    <property type="entry name" value="MerR"/>
    <property type="match status" value="1"/>
</dbReference>
<dbReference type="OrthoDB" id="9802944at2"/>
<dbReference type="AlphaFoldDB" id="A0A316FYM8"/>
<dbReference type="InterPro" id="IPR010211">
    <property type="entry name" value="Redox-sen_tscrpt-act_SoxR"/>
</dbReference>
<evidence type="ECO:0000313" key="11">
    <source>
        <dbReference type="Proteomes" id="UP000245790"/>
    </source>
</evidence>
<dbReference type="InterPro" id="IPR000551">
    <property type="entry name" value="MerR-type_HTH_dom"/>
</dbReference>
<keyword evidence="7" id="KW-0238">DNA-binding</keyword>
<keyword evidence="3" id="KW-0479">Metal-binding</keyword>
<feature type="domain" description="HTH merR-type" evidence="9">
    <location>
        <begin position="7"/>
        <end position="75"/>
    </location>
</feature>
<dbReference type="GO" id="GO:0006979">
    <property type="term" value="P:response to oxidative stress"/>
    <property type="evidence" value="ECO:0007669"/>
    <property type="project" value="InterPro"/>
</dbReference>
<evidence type="ECO:0000256" key="7">
    <source>
        <dbReference type="ARBA" id="ARBA00023125"/>
    </source>
</evidence>
<dbReference type="EMBL" id="QGGU01000004">
    <property type="protein sequence ID" value="PWK52806.1"/>
    <property type="molecule type" value="Genomic_DNA"/>
</dbReference>
<gene>
    <name evidence="10" type="ORF">C8D97_10424</name>
</gene>
<sequence length="146" mass="16418">MAKATVYWSVGQVAKRAGVSVSTLHYYEAEGLIQCYRNAGNQRRYKPSILRRIAVIKTAQKLGVALSEIKQALNELPNRRTPTTEDWQKLSVKWRDSLQQRIDQLEKLRDQLDGCIGCGCLSLKACSLRNPNDEAHSRGTGAVFLK</sequence>
<dbReference type="GO" id="GO:0046872">
    <property type="term" value="F:metal ion binding"/>
    <property type="evidence" value="ECO:0007669"/>
    <property type="project" value="UniProtKB-KW"/>
</dbReference>
<evidence type="ECO:0000256" key="8">
    <source>
        <dbReference type="ARBA" id="ARBA00023163"/>
    </source>
</evidence>
<comment type="caution">
    <text evidence="10">The sequence shown here is derived from an EMBL/GenBank/DDBJ whole genome shotgun (WGS) entry which is preliminary data.</text>
</comment>
<keyword evidence="2" id="KW-0001">2Fe-2S</keyword>
<evidence type="ECO:0000313" key="10">
    <source>
        <dbReference type="EMBL" id="PWK52806.1"/>
    </source>
</evidence>
<dbReference type="PRINTS" id="PR00040">
    <property type="entry name" value="HTHMERR"/>
</dbReference>
<dbReference type="SUPFAM" id="SSF46955">
    <property type="entry name" value="Putative DNA-binding domain"/>
    <property type="match status" value="1"/>
</dbReference>
<protein>
    <recommendedName>
        <fullName evidence="1">Redox-sensitive transcriptional activator SoxR</fullName>
    </recommendedName>
</protein>
<organism evidence="10 11">
    <name type="scientific">Pleionea mediterranea</name>
    <dbReference type="NCBI Taxonomy" id="523701"/>
    <lineage>
        <taxon>Bacteria</taxon>
        <taxon>Pseudomonadati</taxon>
        <taxon>Pseudomonadota</taxon>
        <taxon>Gammaproteobacteria</taxon>
        <taxon>Oceanospirillales</taxon>
        <taxon>Pleioneaceae</taxon>
        <taxon>Pleionea</taxon>
    </lineage>
</organism>
<evidence type="ECO:0000256" key="1">
    <source>
        <dbReference type="ARBA" id="ARBA00014474"/>
    </source>
</evidence>
<dbReference type="InterPro" id="IPR047057">
    <property type="entry name" value="MerR_fam"/>
</dbReference>
<keyword evidence="8" id="KW-0804">Transcription</keyword>
<dbReference type="CDD" id="cd01110">
    <property type="entry name" value="HTH_SoxR"/>
    <property type="match status" value="1"/>
</dbReference>
<evidence type="ECO:0000256" key="4">
    <source>
        <dbReference type="ARBA" id="ARBA00023004"/>
    </source>
</evidence>
<dbReference type="InterPro" id="IPR009061">
    <property type="entry name" value="DNA-bd_dom_put_sf"/>
</dbReference>
<evidence type="ECO:0000259" key="9">
    <source>
        <dbReference type="PROSITE" id="PS50937"/>
    </source>
</evidence>
<dbReference type="Proteomes" id="UP000245790">
    <property type="component" value="Unassembled WGS sequence"/>
</dbReference>
<evidence type="ECO:0000256" key="2">
    <source>
        <dbReference type="ARBA" id="ARBA00022714"/>
    </source>
</evidence>
<dbReference type="InterPro" id="IPR015358">
    <property type="entry name" value="Tscrpt_reg_MerR_DNA-bd"/>
</dbReference>
<evidence type="ECO:0000256" key="6">
    <source>
        <dbReference type="ARBA" id="ARBA00023015"/>
    </source>
</evidence>
<keyword evidence="6" id="KW-0805">Transcription regulation</keyword>
<dbReference type="SMART" id="SM00422">
    <property type="entry name" value="HTH_MERR"/>
    <property type="match status" value="1"/>
</dbReference>
<dbReference type="PROSITE" id="PS50937">
    <property type="entry name" value="HTH_MERR_2"/>
    <property type="match status" value="1"/>
</dbReference>
<dbReference type="NCBIfam" id="TIGR01950">
    <property type="entry name" value="SoxR"/>
    <property type="match status" value="1"/>
</dbReference>
<dbReference type="Gene3D" id="1.10.1660.10">
    <property type="match status" value="1"/>
</dbReference>
<reference evidence="10 11" key="1">
    <citation type="submission" date="2018-05" db="EMBL/GenBank/DDBJ databases">
        <title>Genomic Encyclopedia of Type Strains, Phase IV (KMG-IV): sequencing the most valuable type-strain genomes for metagenomic binning, comparative biology and taxonomic classification.</title>
        <authorList>
            <person name="Goeker M."/>
        </authorList>
    </citation>
    <scope>NUCLEOTIDE SEQUENCE [LARGE SCALE GENOMIC DNA]</scope>
    <source>
        <strain evidence="10 11">DSM 25350</strain>
    </source>
</reference>
<keyword evidence="11" id="KW-1185">Reference proteome</keyword>
<dbReference type="RefSeq" id="WP_109762794.1">
    <property type="nucleotide sequence ID" value="NZ_QGGU01000004.1"/>
</dbReference>
<dbReference type="Pfam" id="PF09278">
    <property type="entry name" value="MerR-DNA-bind"/>
    <property type="match status" value="1"/>
</dbReference>
<name>A0A316FYM8_9GAMM</name>
<proteinExistence type="predicted"/>
<dbReference type="PANTHER" id="PTHR30204">
    <property type="entry name" value="REDOX-CYCLING DRUG-SENSING TRANSCRIPTIONAL ACTIVATOR SOXR"/>
    <property type="match status" value="1"/>
</dbReference>
<keyword evidence="5" id="KW-0411">Iron-sulfur</keyword>